<dbReference type="Pfam" id="PF06030">
    <property type="entry name" value="WxLIP_PGBD"/>
    <property type="match status" value="1"/>
</dbReference>
<keyword evidence="4" id="KW-1185">Reference proteome</keyword>
<gene>
    <name evidence="3" type="ORF">SD70_15720</name>
</gene>
<dbReference type="InterPro" id="IPR013783">
    <property type="entry name" value="Ig-like_fold"/>
</dbReference>
<keyword evidence="1" id="KW-0472">Membrane</keyword>
<organism evidence="3 4">
    <name type="scientific">Gordoniibacillus kamchatkensis</name>
    <dbReference type="NCBI Taxonomy" id="1590651"/>
    <lineage>
        <taxon>Bacteria</taxon>
        <taxon>Bacillati</taxon>
        <taxon>Bacillota</taxon>
        <taxon>Bacilli</taxon>
        <taxon>Bacillales</taxon>
        <taxon>Paenibacillaceae</taxon>
        <taxon>Gordoniibacillus</taxon>
    </lineage>
</organism>
<comment type="caution">
    <text evidence="3">The sequence shown here is derived from an EMBL/GenBank/DDBJ whole genome shotgun (WGS) entry which is preliminary data.</text>
</comment>
<keyword evidence="1" id="KW-1133">Transmembrane helix</keyword>
<dbReference type="EMBL" id="JXAK01000026">
    <property type="protein sequence ID" value="KIL40123.1"/>
    <property type="molecule type" value="Genomic_DNA"/>
</dbReference>
<sequence>MALPAAAISGAETNSIGILPLSGDWLVYKSKPGEQINDTVVVHNPTDQTVTVKLYPVDAYTTTQGGFALQNETSPRKQVGQWVELSDSLVTLKPGENRKVTFRMRVPEQLLPGEYAGGIIAELPPRSSNVVGSDQKKNVQLSIVERVGVRIYLTIPGTVRESLQFRKPLGAALHYWKGYVDFTAELLNEGNISAKPKGSLQILRNGQVIQTIPVSLDAMLPQGAFPIHVRWTDYPLWGKYDVVLTITYGETRELTVQSQTSVMIIPWTWIIGIAAFLIFLVGAIWLLKGRVHIVITPKK</sequence>
<accession>A0ABR5AGE3</accession>
<name>A0ABR5AGE3_9BACL</name>
<evidence type="ECO:0000256" key="1">
    <source>
        <dbReference type="SAM" id="Phobius"/>
    </source>
</evidence>
<dbReference type="Gene3D" id="2.60.40.10">
    <property type="entry name" value="Immunoglobulins"/>
    <property type="match status" value="1"/>
</dbReference>
<evidence type="ECO:0000259" key="2">
    <source>
        <dbReference type="Pfam" id="PF06030"/>
    </source>
</evidence>
<reference evidence="3 4" key="1">
    <citation type="submission" date="2014-12" db="EMBL/GenBank/DDBJ databases">
        <title>Draft genome sequence of Paenibacillus kamchatkensis strain B-2647.</title>
        <authorList>
            <person name="Karlyshev A.V."/>
            <person name="Kudryashova E.B."/>
        </authorList>
    </citation>
    <scope>NUCLEOTIDE SEQUENCE [LARGE SCALE GENOMIC DNA]</scope>
    <source>
        <strain evidence="3 4">VKM B-2647</strain>
    </source>
</reference>
<keyword evidence="1" id="KW-0812">Transmembrane</keyword>
<protein>
    <recommendedName>
        <fullName evidence="2">WxL Interacting Protein peptidoglycan binding domain-containing protein</fullName>
    </recommendedName>
</protein>
<feature type="domain" description="WxL Interacting Protein peptidoglycan binding" evidence="2">
    <location>
        <begin position="30"/>
        <end position="120"/>
    </location>
</feature>
<proteinExistence type="predicted"/>
<evidence type="ECO:0000313" key="4">
    <source>
        <dbReference type="Proteomes" id="UP000031967"/>
    </source>
</evidence>
<evidence type="ECO:0000313" key="3">
    <source>
        <dbReference type="EMBL" id="KIL40123.1"/>
    </source>
</evidence>
<feature type="transmembrane region" description="Helical" evidence="1">
    <location>
        <begin position="267"/>
        <end position="287"/>
    </location>
</feature>
<dbReference type="Proteomes" id="UP000031967">
    <property type="component" value="Unassembled WGS sequence"/>
</dbReference>
<dbReference type="InterPro" id="IPR010317">
    <property type="entry name" value="WxLIP_PGBD"/>
</dbReference>